<proteinExistence type="predicted"/>
<organism evidence="13 14">
    <name type="scientific">Vigna mungo</name>
    <name type="common">Black gram</name>
    <name type="synonym">Phaseolus mungo</name>
    <dbReference type="NCBI Taxonomy" id="3915"/>
    <lineage>
        <taxon>Eukaryota</taxon>
        <taxon>Viridiplantae</taxon>
        <taxon>Streptophyta</taxon>
        <taxon>Embryophyta</taxon>
        <taxon>Tracheophyta</taxon>
        <taxon>Spermatophyta</taxon>
        <taxon>Magnoliopsida</taxon>
        <taxon>eudicotyledons</taxon>
        <taxon>Gunneridae</taxon>
        <taxon>Pentapetalae</taxon>
        <taxon>rosids</taxon>
        <taxon>fabids</taxon>
        <taxon>Fabales</taxon>
        <taxon>Fabaceae</taxon>
        <taxon>Papilionoideae</taxon>
        <taxon>50 kb inversion clade</taxon>
        <taxon>NPAAA clade</taxon>
        <taxon>indigoferoid/millettioid clade</taxon>
        <taxon>Phaseoleae</taxon>
        <taxon>Vigna</taxon>
    </lineage>
</organism>
<dbReference type="InterPro" id="IPR012337">
    <property type="entry name" value="RNaseH-like_sf"/>
</dbReference>
<dbReference type="InterPro" id="IPR013103">
    <property type="entry name" value="RVT_2"/>
</dbReference>
<dbReference type="PANTHER" id="PTHR42648:SF11">
    <property type="entry name" value="TRANSPOSON TY4-P GAG-POL POLYPROTEIN"/>
    <property type="match status" value="1"/>
</dbReference>
<dbReference type="GO" id="GO:0004519">
    <property type="term" value="F:endonuclease activity"/>
    <property type="evidence" value="ECO:0007669"/>
    <property type="project" value="UniProtKB-KW"/>
</dbReference>
<evidence type="ECO:0000259" key="12">
    <source>
        <dbReference type="PROSITE" id="PS50994"/>
    </source>
</evidence>
<dbReference type="Pfam" id="PF00665">
    <property type="entry name" value="rve"/>
    <property type="match status" value="1"/>
</dbReference>
<evidence type="ECO:0000313" key="13">
    <source>
        <dbReference type="EMBL" id="WVY90105.1"/>
    </source>
</evidence>
<dbReference type="PANTHER" id="PTHR42648">
    <property type="entry name" value="TRANSPOSASE, PUTATIVE-RELATED"/>
    <property type="match status" value="1"/>
</dbReference>
<keyword evidence="2" id="KW-0479">Metal-binding</keyword>
<dbReference type="InterPro" id="IPR057670">
    <property type="entry name" value="SH3_retrovirus"/>
</dbReference>
<dbReference type="Pfam" id="PF07727">
    <property type="entry name" value="RVT_2"/>
    <property type="match status" value="1"/>
</dbReference>
<dbReference type="InterPro" id="IPR043502">
    <property type="entry name" value="DNA/RNA_pol_sf"/>
</dbReference>
<evidence type="ECO:0000256" key="6">
    <source>
        <dbReference type="ARBA" id="ARBA00022908"/>
    </source>
</evidence>
<dbReference type="SUPFAM" id="SSF53098">
    <property type="entry name" value="Ribonuclease H-like"/>
    <property type="match status" value="1"/>
</dbReference>
<name>A0AAQ3MFF1_VIGMU</name>
<protein>
    <recommendedName>
        <fullName evidence="12">Integrase catalytic domain-containing protein</fullName>
    </recommendedName>
</protein>
<dbReference type="GO" id="GO:0003964">
    <property type="term" value="F:RNA-directed DNA polymerase activity"/>
    <property type="evidence" value="ECO:0007669"/>
    <property type="project" value="UniProtKB-KW"/>
</dbReference>
<evidence type="ECO:0000256" key="2">
    <source>
        <dbReference type="ARBA" id="ARBA00022723"/>
    </source>
</evidence>
<keyword evidence="7" id="KW-0695">RNA-directed DNA polymerase</keyword>
<sequence length="888" mass="101265">MGKQTRSIFKKHAYKRARQLLEVVHADVCGPFDVSSLGGNRYFLLFVDEFSRKIWIYLLKEKGETYTYFVNFCSMAERQSGKQIKIFRTDGGCEFNSGEMFKFCTGKGIIHEVTTPYTPQHNGLAERRNQMLLNMVRCMIKGRGLPHHLWGEAVSTATYLLNRSPTRALPNSTPEEAWTGYKPDVRHLKVFGSICYKHVPSELRKKLDDRSEALILVGYHPTGAYRLYDPAKSKIVISRDVIVDESTIFKWNGGEHSTDKSDDTSSTVITTLLDEKNPDQTESTTATESVNTRRSQRTRFPSTRLTNHELFRDNEITNTGDLVHHALLAGTKSITWEQAIKDDKWREAMVEELTSIEKNRTWTLVNLPDYKKAIEVKWIFKTKYKPDGKIAKLKARLVAKGFLQQPGIDFTDVYAPVARLETVRIVVAIANSNNWSINQMDVKSAFLKGPLEEEVYVCQPPGFIKKGHEMKVFKLNKALYGLRQAPRTWNKHIDSLLIRYGFKKCAIEYGIYVKLCEQASTLLVCLYVDDLLVTGSSVQEIENFKVKMKNDLEMTDLGVLGYFLGLEFIQTKEGVHMNQRKYIIETLERFKLKDCNSASVPVIANMKLSLQQEESKVDATLYRQIVGTLSYICSSRPDISFGVGLISRFMNDPRQSHMAAAKHILRYLKGTIDYGIYFPKKTDVSTNILDAWCDADWSRDQVDRKSTYGYLFKLMGAPVSWCSRKQFVIYAAETACQCIWVESILLELKIVRCKPTCLKIDNKSAIDLAKNPISHGRSKHIETKYHYPREQVSKGKLELSYCKTDEQEADIFTKALRQSRFERLRSLIGVKSLSDLDLRGSVRNGPVVGGYPNTLILTQSQIEKDMLCGESEFGRSYIVKGVEVTTSA</sequence>
<evidence type="ECO:0000256" key="4">
    <source>
        <dbReference type="ARBA" id="ARBA00022801"/>
    </source>
</evidence>
<evidence type="ECO:0000313" key="14">
    <source>
        <dbReference type="Proteomes" id="UP001374535"/>
    </source>
</evidence>
<gene>
    <name evidence="13" type="ORF">V8G54_035619</name>
</gene>
<dbReference type="SUPFAM" id="SSF56672">
    <property type="entry name" value="DNA/RNA polymerases"/>
    <property type="match status" value="1"/>
</dbReference>
<dbReference type="GO" id="GO:0006310">
    <property type="term" value="P:DNA recombination"/>
    <property type="evidence" value="ECO:0007669"/>
    <property type="project" value="UniProtKB-KW"/>
</dbReference>
<dbReference type="CDD" id="cd09272">
    <property type="entry name" value="RNase_HI_RT_Ty1"/>
    <property type="match status" value="1"/>
</dbReference>
<keyword evidence="8" id="KW-0239">DNA-directed DNA polymerase</keyword>
<evidence type="ECO:0000256" key="1">
    <source>
        <dbReference type="ARBA" id="ARBA00022722"/>
    </source>
</evidence>
<dbReference type="Gene3D" id="3.30.420.10">
    <property type="entry name" value="Ribonuclease H-like superfamily/Ribonuclease H"/>
    <property type="match status" value="1"/>
</dbReference>
<evidence type="ECO:0000256" key="10">
    <source>
        <dbReference type="ARBA" id="ARBA00023268"/>
    </source>
</evidence>
<dbReference type="GO" id="GO:0003887">
    <property type="term" value="F:DNA-directed DNA polymerase activity"/>
    <property type="evidence" value="ECO:0007669"/>
    <property type="project" value="UniProtKB-KW"/>
</dbReference>
<dbReference type="EMBL" id="CP144690">
    <property type="protein sequence ID" value="WVY90105.1"/>
    <property type="molecule type" value="Genomic_DNA"/>
</dbReference>
<keyword evidence="14" id="KW-1185">Reference proteome</keyword>
<dbReference type="GO" id="GO:0016787">
    <property type="term" value="F:hydrolase activity"/>
    <property type="evidence" value="ECO:0007669"/>
    <property type="project" value="UniProtKB-KW"/>
</dbReference>
<evidence type="ECO:0000256" key="7">
    <source>
        <dbReference type="ARBA" id="ARBA00022918"/>
    </source>
</evidence>
<accession>A0AAQ3MFF1</accession>
<dbReference type="Pfam" id="PF25597">
    <property type="entry name" value="SH3_retrovirus"/>
    <property type="match status" value="1"/>
</dbReference>
<dbReference type="GO" id="GO:0003676">
    <property type="term" value="F:nucleic acid binding"/>
    <property type="evidence" value="ECO:0007669"/>
    <property type="project" value="InterPro"/>
</dbReference>
<evidence type="ECO:0000256" key="11">
    <source>
        <dbReference type="SAM" id="MobiDB-lite"/>
    </source>
</evidence>
<keyword evidence="1" id="KW-0540">Nuclease</keyword>
<dbReference type="AlphaFoldDB" id="A0AAQ3MFF1"/>
<dbReference type="InterPro" id="IPR039537">
    <property type="entry name" value="Retrotran_Ty1/copia-like"/>
</dbReference>
<evidence type="ECO:0000256" key="9">
    <source>
        <dbReference type="ARBA" id="ARBA00023172"/>
    </source>
</evidence>
<keyword evidence="8" id="KW-0808">Transferase</keyword>
<dbReference type="InterPro" id="IPR001584">
    <property type="entry name" value="Integrase_cat-core"/>
</dbReference>
<keyword evidence="8" id="KW-0548">Nucleotidyltransferase</keyword>
<feature type="domain" description="Integrase catalytic" evidence="12">
    <location>
        <begin position="15"/>
        <end position="182"/>
    </location>
</feature>
<keyword evidence="4" id="KW-0378">Hydrolase</keyword>
<feature type="region of interest" description="Disordered" evidence="11">
    <location>
        <begin position="274"/>
        <end position="299"/>
    </location>
</feature>
<dbReference type="Proteomes" id="UP001374535">
    <property type="component" value="Chromosome 11"/>
</dbReference>
<dbReference type="PROSITE" id="PS50994">
    <property type="entry name" value="INTEGRASE"/>
    <property type="match status" value="1"/>
</dbReference>
<keyword evidence="5" id="KW-0460">Magnesium</keyword>
<reference evidence="13 14" key="1">
    <citation type="journal article" date="2023" name="Life. Sci Alliance">
        <title>Evolutionary insights into 3D genome organization and epigenetic landscape of Vigna mungo.</title>
        <authorList>
            <person name="Junaid A."/>
            <person name="Singh B."/>
            <person name="Bhatia S."/>
        </authorList>
    </citation>
    <scope>NUCLEOTIDE SEQUENCE [LARGE SCALE GENOMIC DNA]</scope>
    <source>
        <strain evidence="13">Urdbean</strain>
    </source>
</reference>
<evidence type="ECO:0000256" key="5">
    <source>
        <dbReference type="ARBA" id="ARBA00022842"/>
    </source>
</evidence>
<dbReference type="GO" id="GO:0046872">
    <property type="term" value="F:metal ion binding"/>
    <property type="evidence" value="ECO:0007669"/>
    <property type="project" value="UniProtKB-KW"/>
</dbReference>
<dbReference type="InterPro" id="IPR036397">
    <property type="entry name" value="RNaseH_sf"/>
</dbReference>
<dbReference type="GO" id="GO:0015074">
    <property type="term" value="P:DNA integration"/>
    <property type="evidence" value="ECO:0007669"/>
    <property type="project" value="UniProtKB-KW"/>
</dbReference>
<feature type="compositionally biased region" description="Polar residues" evidence="11">
    <location>
        <begin position="280"/>
        <end position="299"/>
    </location>
</feature>
<keyword evidence="6" id="KW-0229">DNA integration</keyword>
<evidence type="ECO:0000256" key="3">
    <source>
        <dbReference type="ARBA" id="ARBA00022759"/>
    </source>
</evidence>
<keyword evidence="10" id="KW-0511">Multifunctional enzyme</keyword>
<keyword evidence="9" id="KW-0233">DNA recombination</keyword>
<keyword evidence="3" id="KW-0255">Endonuclease</keyword>
<evidence type="ECO:0000256" key="8">
    <source>
        <dbReference type="ARBA" id="ARBA00022932"/>
    </source>
</evidence>